<organism evidence="2">
    <name type="scientific">marine metagenome</name>
    <dbReference type="NCBI Taxonomy" id="408172"/>
    <lineage>
        <taxon>unclassified sequences</taxon>
        <taxon>metagenomes</taxon>
        <taxon>ecological metagenomes</taxon>
    </lineage>
</organism>
<name>A0A381UM56_9ZZZZ</name>
<reference evidence="2" key="1">
    <citation type="submission" date="2018-05" db="EMBL/GenBank/DDBJ databases">
        <authorList>
            <person name="Lanie J.A."/>
            <person name="Ng W.-L."/>
            <person name="Kazmierczak K.M."/>
            <person name="Andrzejewski T.M."/>
            <person name="Davidsen T.M."/>
            <person name="Wayne K.J."/>
            <person name="Tettelin H."/>
            <person name="Glass J.I."/>
            <person name="Rusch D."/>
            <person name="Podicherti R."/>
            <person name="Tsui H.-C.T."/>
            <person name="Winkler M.E."/>
        </authorList>
    </citation>
    <scope>NUCLEOTIDE SEQUENCE</scope>
</reference>
<evidence type="ECO:0000256" key="1">
    <source>
        <dbReference type="SAM" id="MobiDB-lite"/>
    </source>
</evidence>
<evidence type="ECO:0000313" key="2">
    <source>
        <dbReference type="EMBL" id="SVA29232.1"/>
    </source>
</evidence>
<feature type="region of interest" description="Disordered" evidence="1">
    <location>
        <begin position="9"/>
        <end position="33"/>
    </location>
</feature>
<accession>A0A381UM56</accession>
<dbReference type="AlphaFoldDB" id="A0A381UM56"/>
<protein>
    <submittedName>
        <fullName evidence="2">Uncharacterized protein</fullName>
    </submittedName>
</protein>
<gene>
    <name evidence="2" type="ORF">METZ01_LOCUS82086</name>
</gene>
<proteinExistence type="predicted"/>
<sequence length="33" mass="3648">WLEYLLDTQEVSGSSPLPPTIKWATAHGPPIRS</sequence>
<feature type="non-terminal residue" evidence="2">
    <location>
        <position position="1"/>
    </location>
</feature>
<dbReference type="EMBL" id="UINC01006720">
    <property type="protein sequence ID" value="SVA29232.1"/>
    <property type="molecule type" value="Genomic_DNA"/>
</dbReference>